<keyword evidence="6" id="KW-0256">Endoplasmic reticulum</keyword>
<dbReference type="EMBL" id="GBGD01001819">
    <property type="protein sequence ID" value="JAC87070.1"/>
    <property type="molecule type" value="mRNA"/>
</dbReference>
<evidence type="ECO:0000256" key="9">
    <source>
        <dbReference type="ARBA" id="ARBA00023180"/>
    </source>
</evidence>
<dbReference type="InterPro" id="IPR050271">
    <property type="entry name" value="UDP-glycosyltransferase"/>
</dbReference>
<dbReference type="Pfam" id="PF00201">
    <property type="entry name" value="UDPGT"/>
    <property type="match status" value="1"/>
</dbReference>
<evidence type="ECO:0000256" key="4">
    <source>
        <dbReference type="ARBA" id="ARBA00022679"/>
    </source>
</evidence>
<protein>
    <submittedName>
        <fullName evidence="11">Putative udp-glucuronosyltransferase 1-8</fullName>
    </submittedName>
</protein>
<evidence type="ECO:0000256" key="8">
    <source>
        <dbReference type="ARBA" id="ARBA00023136"/>
    </source>
</evidence>
<dbReference type="SUPFAM" id="SSF53756">
    <property type="entry name" value="UDP-Glycosyltransferase/glycogen phosphorylase"/>
    <property type="match status" value="1"/>
</dbReference>
<dbReference type="FunFam" id="3.40.50.2000:FF:000050">
    <property type="entry name" value="UDP-glucuronosyltransferase"/>
    <property type="match status" value="1"/>
</dbReference>
<keyword evidence="8" id="KW-0472">Membrane</keyword>
<evidence type="ECO:0000256" key="6">
    <source>
        <dbReference type="ARBA" id="ARBA00022824"/>
    </source>
</evidence>
<evidence type="ECO:0000256" key="2">
    <source>
        <dbReference type="ARBA" id="ARBA00009995"/>
    </source>
</evidence>
<organism evidence="11">
    <name type="scientific">Panstrongylus megistus</name>
    <dbReference type="NCBI Taxonomy" id="65343"/>
    <lineage>
        <taxon>Eukaryota</taxon>
        <taxon>Metazoa</taxon>
        <taxon>Ecdysozoa</taxon>
        <taxon>Arthropoda</taxon>
        <taxon>Hexapoda</taxon>
        <taxon>Insecta</taxon>
        <taxon>Pterygota</taxon>
        <taxon>Neoptera</taxon>
        <taxon>Paraneoptera</taxon>
        <taxon>Hemiptera</taxon>
        <taxon>Heteroptera</taxon>
        <taxon>Panheteroptera</taxon>
        <taxon>Cimicomorpha</taxon>
        <taxon>Reduviidae</taxon>
        <taxon>Triatominae</taxon>
        <taxon>Panstrongylus</taxon>
    </lineage>
</organism>
<evidence type="ECO:0000256" key="5">
    <source>
        <dbReference type="ARBA" id="ARBA00022692"/>
    </source>
</evidence>
<dbReference type="Gene3D" id="3.40.50.2000">
    <property type="entry name" value="Glycogen Phosphorylase B"/>
    <property type="match status" value="1"/>
</dbReference>
<keyword evidence="5" id="KW-0812">Transmembrane</keyword>
<dbReference type="PANTHER" id="PTHR48043">
    <property type="entry name" value="EG:EG0003.4 PROTEIN-RELATED"/>
    <property type="match status" value="1"/>
</dbReference>
<evidence type="ECO:0000256" key="10">
    <source>
        <dbReference type="ARBA" id="ARBA00046288"/>
    </source>
</evidence>
<feature type="non-terminal residue" evidence="11">
    <location>
        <position position="380"/>
    </location>
</feature>
<evidence type="ECO:0000256" key="3">
    <source>
        <dbReference type="ARBA" id="ARBA00022676"/>
    </source>
</evidence>
<dbReference type="AlphaFoldDB" id="A0A069DSZ3"/>
<accession>A0A069DSZ3</accession>
<dbReference type="PANTHER" id="PTHR48043:SF145">
    <property type="entry name" value="FI06409P-RELATED"/>
    <property type="match status" value="1"/>
</dbReference>
<comment type="subcellular location">
    <subcellularLocation>
        <location evidence="10">Endomembrane system</location>
        <topology evidence="10">Single-pass type I membrane protein</topology>
    </subcellularLocation>
    <subcellularLocation>
        <location evidence="1">Endoplasmic reticulum</location>
    </subcellularLocation>
</comment>
<feature type="non-terminal residue" evidence="11">
    <location>
        <position position="1"/>
    </location>
</feature>
<dbReference type="GO" id="GO:0008194">
    <property type="term" value="F:UDP-glycosyltransferase activity"/>
    <property type="evidence" value="ECO:0007669"/>
    <property type="project" value="InterPro"/>
</dbReference>
<proteinExistence type="evidence at transcript level"/>
<name>A0A069DSZ3_9HEMI</name>
<keyword evidence="9" id="KW-0325">Glycoprotein</keyword>
<dbReference type="GO" id="GO:0005783">
    <property type="term" value="C:endoplasmic reticulum"/>
    <property type="evidence" value="ECO:0007669"/>
    <property type="project" value="UniProtKB-SubCell"/>
</dbReference>
<keyword evidence="3" id="KW-0328">Glycosyltransferase</keyword>
<keyword evidence="7" id="KW-1133">Transmembrane helix</keyword>
<dbReference type="CDD" id="cd03784">
    <property type="entry name" value="GT1_Gtf-like"/>
    <property type="match status" value="1"/>
</dbReference>
<sequence>TKKFFMNKEFQKLLLSNSKFDLVITNDLPYNIAFSILEYRYQCLGVSVLNHGSASHISWMFGEPFNLANNPETKSPYSDHMTFLETLHNIYLAFISLFVMYWEMVPQNEQMLDSFSHSLPFLKNRIPLTDILKNKSLLIIPSDHHVDYNYATSNRFKFIPGINLAENKSLSNSYENFIANSTDGVILVSWGSLIRGRNVDKCEEILWSAFKHLKQKVIWKTRNNKLTSLNSSNIIMSEWVPQNDILGHKNVILYFSHGGIRSLTEATYHGVPVIVTPFYFDQFKNAKRMEISGAGFLLNYADYSVDSVLGAINEVIYNPKYKKEALKRSASIRDRIIAPTDEAVYWIEYVLKHGNILKSVASSLPFYKLYLLDIFGFFII</sequence>
<keyword evidence="4 11" id="KW-0808">Transferase</keyword>
<evidence type="ECO:0000313" key="11">
    <source>
        <dbReference type="EMBL" id="JAC87070.1"/>
    </source>
</evidence>
<evidence type="ECO:0000256" key="1">
    <source>
        <dbReference type="ARBA" id="ARBA00004240"/>
    </source>
</evidence>
<comment type="similarity">
    <text evidence="2">Belongs to the UDP-glycosyltransferase family.</text>
</comment>
<reference evidence="11" key="1">
    <citation type="journal article" date="2015" name="J. Med. Entomol.">
        <title>A Deep Insight Into the Sialotranscriptome of the Chagas Disease Vector, Panstrongylus megistus (Hemiptera: Heteroptera).</title>
        <authorList>
            <person name="Ribeiro J.M."/>
            <person name="Schwarz A."/>
            <person name="Francischetti I.M."/>
        </authorList>
    </citation>
    <scope>NUCLEOTIDE SEQUENCE</scope>
    <source>
        <tissue evidence="11">Salivary glands</tissue>
    </source>
</reference>
<evidence type="ECO:0000256" key="7">
    <source>
        <dbReference type="ARBA" id="ARBA00022989"/>
    </source>
</evidence>
<dbReference type="InterPro" id="IPR002213">
    <property type="entry name" value="UDP_glucos_trans"/>
</dbReference>